<evidence type="ECO:0000256" key="1">
    <source>
        <dbReference type="ARBA" id="ARBA00001585"/>
    </source>
</evidence>
<dbReference type="EC" id="3.4.11.5" evidence="4"/>
<evidence type="ECO:0000313" key="14">
    <source>
        <dbReference type="Proteomes" id="UP000095672"/>
    </source>
</evidence>
<evidence type="ECO:0000256" key="2">
    <source>
        <dbReference type="ARBA" id="ARBA00004496"/>
    </source>
</evidence>
<evidence type="ECO:0000256" key="4">
    <source>
        <dbReference type="ARBA" id="ARBA00012568"/>
    </source>
</evidence>
<keyword evidence="6 13" id="KW-0031">Aminopeptidase</keyword>
<dbReference type="Gene3D" id="3.40.50.1820">
    <property type="entry name" value="alpha/beta hydrolase"/>
    <property type="match status" value="1"/>
</dbReference>
<accession>A0A1C9W6L7</accession>
<keyword evidence="11" id="KW-0732">Signal</keyword>
<dbReference type="EMBL" id="CP014143">
    <property type="protein sequence ID" value="AOS96805.1"/>
    <property type="molecule type" value="Genomic_DNA"/>
</dbReference>
<evidence type="ECO:0000256" key="9">
    <source>
        <dbReference type="ARBA" id="ARBA00022801"/>
    </source>
</evidence>
<keyword evidence="9 13" id="KW-0378">Hydrolase</keyword>
<dbReference type="PRINTS" id="PR00793">
    <property type="entry name" value="PROAMNOPTASE"/>
</dbReference>
<dbReference type="GO" id="GO:0005737">
    <property type="term" value="C:cytoplasm"/>
    <property type="evidence" value="ECO:0007669"/>
    <property type="project" value="UniProtKB-SubCell"/>
</dbReference>
<dbReference type="OrthoDB" id="4510475at2"/>
<dbReference type="AlphaFoldDB" id="A0A1C9W6L7"/>
<dbReference type="RefSeq" id="WP_083260858.1">
    <property type="nucleotide sequence ID" value="NZ_CP014143.1"/>
</dbReference>
<dbReference type="GO" id="GO:0006508">
    <property type="term" value="P:proteolysis"/>
    <property type="evidence" value="ECO:0007669"/>
    <property type="project" value="UniProtKB-KW"/>
</dbReference>
<keyword evidence="8" id="KW-0645">Protease</keyword>
<dbReference type="InterPro" id="IPR002410">
    <property type="entry name" value="Peptidase_S33"/>
</dbReference>
<evidence type="ECO:0000259" key="12">
    <source>
        <dbReference type="Pfam" id="PF00561"/>
    </source>
</evidence>
<evidence type="ECO:0000256" key="3">
    <source>
        <dbReference type="ARBA" id="ARBA00010088"/>
    </source>
</evidence>
<organism evidence="13 14">
    <name type="scientific">Microbulbifer aggregans</name>
    <dbReference type="NCBI Taxonomy" id="1769779"/>
    <lineage>
        <taxon>Bacteria</taxon>
        <taxon>Pseudomonadati</taxon>
        <taxon>Pseudomonadota</taxon>
        <taxon>Gammaproteobacteria</taxon>
        <taxon>Cellvibrionales</taxon>
        <taxon>Microbulbiferaceae</taxon>
        <taxon>Microbulbifer</taxon>
    </lineage>
</organism>
<reference evidence="14" key="1">
    <citation type="submission" date="2016-01" db="EMBL/GenBank/DDBJ databases">
        <title>Complete genome sequence of Microbulbifer sp. CCB-MM1, a halophile isolated from Matang Mangrove Forest, Perak.</title>
        <authorList>
            <person name="Moh T.H."/>
            <person name="Dinesh B."/>
            <person name="Lau N.-S."/>
            <person name="Go F."/>
            <person name="Alexander Chong S.-C."/>
        </authorList>
    </citation>
    <scope>NUCLEOTIDE SEQUENCE [LARGE SCALE GENOMIC DNA]</scope>
    <source>
        <strain evidence="14">CCB-MM1</strain>
    </source>
</reference>
<evidence type="ECO:0000313" key="13">
    <source>
        <dbReference type="EMBL" id="AOS96805.1"/>
    </source>
</evidence>
<feature type="chain" id="PRO_5008895493" description="Proline iminopeptidase" evidence="11">
    <location>
        <begin position="33"/>
        <end position="487"/>
    </location>
</feature>
<proteinExistence type="inferred from homology"/>
<evidence type="ECO:0000256" key="8">
    <source>
        <dbReference type="ARBA" id="ARBA00022670"/>
    </source>
</evidence>
<keyword evidence="14" id="KW-1185">Reference proteome</keyword>
<protein>
    <recommendedName>
        <fullName evidence="5">Proline iminopeptidase</fullName>
        <ecNumber evidence="4">3.4.11.5</ecNumber>
    </recommendedName>
    <alternativeName>
        <fullName evidence="10">Prolyl aminopeptidase</fullName>
    </alternativeName>
</protein>
<gene>
    <name evidence="13" type="primary">pip</name>
    <name evidence="13" type="ORF">AUP74_01351</name>
</gene>
<dbReference type="InterPro" id="IPR000073">
    <property type="entry name" value="AB_hydrolase_1"/>
</dbReference>
<dbReference type="PATRIC" id="fig|1769779.3.peg.1364"/>
<dbReference type="Proteomes" id="UP000095672">
    <property type="component" value="Chromosome"/>
</dbReference>
<sequence length="487" mass="52481" precursor="true">MAKELARNRAGACVLKPLMSLIVVLYCGSVAAQEPAAETCYLDGWSQPLHCYQVPVEPGEQPVKLAVAVAPAVNPDGSEPLYLLAGGPGQAASDLVPLLSSFTKVNRNRDIVMVDRRGAGRSGAFECGIEEDFPADLDAFAASVGQCYEEQQQRTNGLYSRQTVDDLELVRAHLGHGKIALWGGSWGTRTALLYQQWYPDSLSALVLDAVAPIETKVFLSAQAAEQALQQLQDACLEDVSCAGFGDWRADLDRLLAEWEQGDSRLADPLKGIPVERRVPRWEVANAIRAALYDPGAAAQLPYVIHQAARGNLLPLSGLASLFLPASDSMSMGLTFSVACAEELNRISTEEMEADSRDTFLGTGFIDLFATGCSVWPVAERSYPSPEVREHPVLLISGSADPITPPSYADTRLDYLNHKQHLVVEGGGHINSRRGCIPTLIAEFLNSPAQPLDTQCVSEIRRPPFMADAFGPALDAAPLANLEGKAND</sequence>
<dbReference type="InterPro" id="IPR005944">
    <property type="entry name" value="Pro_iminopeptidase"/>
</dbReference>
<evidence type="ECO:0000256" key="10">
    <source>
        <dbReference type="ARBA" id="ARBA00029605"/>
    </source>
</evidence>
<dbReference type="PANTHER" id="PTHR43722:SF1">
    <property type="entry name" value="PROLINE IMINOPEPTIDASE"/>
    <property type="match status" value="1"/>
</dbReference>
<comment type="catalytic activity">
    <reaction evidence="1">
        <text>Release of N-terminal proline from a peptide.</text>
        <dbReference type="EC" id="3.4.11.5"/>
    </reaction>
</comment>
<evidence type="ECO:0000256" key="11">
    <source>
        <dbReference type="SAM" id="SignalP"/>
    </source>
</evidence>
<feature type="signal peptide" evidence="11">
    <location>
        <begin position="1"/>
        <end position="32"/>
    </location>
</feature>
<comment type="subcellular location">
    <subcellularLocation>
        <location evidence="2">Cytoplasm</location>
    </subcellularLocation>
</comment>
<name>A0A1C9W6L7_9GAMM</name>
<dbReference type="GO" id="GO:0004177">
    <property type="term" value="F:aminopeptidase activity"/>
    <property type="evidence" value="ECO:0007669"/>
    <property type="project" value="UniProtKB-KW"/>
</dbReference>
<dbReference type="Pfam" id="PF00561">
    <property type="entry name" value="Abhydrolase_1"/>
    <property type="match status" value="1"/>
</dbReference>
<comment type="similarity">
    <text evidence="3">Belongs to the peptidase S33 family.</text>
</comment>
<dbReference type="SUPFAM" id="SSF53474">
    <property type="entry name" value="alpha/beta-Hydrolases"/>
    <property type="match status" value="1"/>
</dbReference>
<evidence type="ECO:0000256" key="7">
    <source>
        <dbReference type="ARBA" id="ARBA00022490"/>
    </source>
</evidence>
<feature type="domain" description="AB hydrolase-1" evidence="12">
    <location>
        <begin position="80"/>
        <end position="429"/>
    </location>
</feature>
<dbReference type="STRING" id="1769779.AUP74_01351"/>
<keyword evidence="7" id="KW-0963">Cytoplasm</keyword>
<evidence type="ECO:0000256" key="5">
    <source>
        <dbReference type="ARBA" id="ARBA00021843"/>
    </source>
</evidence>
<evidence type="ECO:0000256" key="6">
    <source>
        <dbReference type="ARBA" id="ARBA00022438"/>
    </source>
</evidence>
<dbReference type="KEGG" id="micc:AUP74_01351"/>
<dbReference type="PANTHER" id="PTHR43722">
    <property type="entry name" value="PROLINE IMINOPEPTIDASE"/>
    <property type="match status" value="1"/>
</dbReference>
<dbReference type="InterPro" id="IPR029058">
    <property type="entry name" value="AB_hydrolase_fold"/>
</dbReference>